<dbReference type="GeneID" id="78354051"/>
<proteinExistence type="predicted"/>
<evidence type="ECO:0000259" key="3">
    <source>
        <dbReference type="Pfam" id="PF25137"/>
    </source>
</evidence>
<evidence type="ECO:0000313" key="4">
    <source>
        <dbReference type="EMBL" id="SFU53457.1"/>
    </source>
</evidence>
<dbReference type="Pfam" id="PF25137">
    <property type="entry name" value="ADH_Fe_C"/>
    <property type="match status" value="1"/>
</dbReference>
<dbReference type="GO" id="GO:1990362">
    <property type="term" value="F:butanol dehydrogenase (NAD+) activity"/>
    <property type="evidence" value="ECO:0007669"/>
    <property type="project" value="InterPro"/>
</dbReference>
<feature type="domain" description="Fe-containing alcohol dehydrogenase-like C-terminal" evidence="3">
    <location>
        <begin position="192"/>
        <end position="384"/>
    </location>
</feature>
<organism evidence="4 5">
    <name type="scientific">Eubacterium pyruvativorans</name>
    <dbReference type="NCBI Taxonomy" id="155865"/>
    <lineage>
        <taxon>Bacteria</taxon>
        <taxon>Bacillati</taxon>
        <taxon>Bacillota</taxon>
        <taxon>Clostridia</taxon>
        <taxon>Eubacteriales</taxon>
        <taxon>Eubacteriaceae</taxon>
        <taxon>Eubacterium</taxon>
    </lineage>
</organism>
<dbReference type="STRING" id="155865.SAMN05216515_11133"/>
<protein>
    <submittedName>
        <fullName evidence="4">Alcohol dehydrogenase YqhD, Fe-dependent ADH family</fullName>
    </submittedName>
</protein>
<dbReference type="Gene3D" id="3.40.50.1970">
    <property type="match status" value="1"/>
</dbReference>
<dbReference type="InterPro" id="IPR001670">
    <property type="entry name" value="ADH_Fe/GldA"/>
</dbReference>
<dbReference type="Gene3D" id="1.20.1090.10">
    <property type="entry name" value="Dehydroquinate synthase-like - alpha domain"/>
    <property type="match status" value="1"/>
</dbReference>
<dbReference type="Proteomes" id="UP000198817">
    <property type="component" value="Unassembled WGS sequence"/>
</dbReference>
<dbReference type="EMBL" id="FPBT01000010">
    <property type="protein sequence ID" value="SFU53457.1"/>
    <property type="molecule type" value="Genomic_DNA"/>
</dbReference>
<evidence type="ECO:0000313" key="5">
    <source>
        <dbReference type="Proteomes" id="UP000198817"/>
    </source>
</evidence>
<feature type="domain" description="Alcohol dehydrogenase iron-type/glycerol dehydrogenase GldA" evidence="2">
    <location>
        <begin position="11"/>
        <end position="177"/>
    </location>
</feature>
<dbReference type="InterPro" id="IPR056798">
    <property type="entry name" value="ADH_Fe_C"/>
</dbReference>
<dbReference type="PANTHER" id="PTHR43633">
    <property type="entry name" value="ALCOHOL DEHYDROGENASE YQHD"/>
    <property type="match status" value="1"/>
</dbReference>
<dbReference type="GO" id="GO:0005829">
    <property type="term" value="C:cytosol"/>
    <property type="evidence" value="ECO:0007669"/>
    <property type="project" value="TreeGrafter"/>
</dbReference>
<accession>A0A1I7GYE7</accession>
<dbReference type="GO" id="GO:1990002">
    <property type="term" value="F:methylglyoxal reductase (NADPH) (acetol producing) activity"/>
    <property type="evidence" value="ECO:0007669"/>
    <property type="project" value="TreeGrafter"/>
</dbReference>
<dbReference type="GO" id="GO:0046872">
    <property type="term" value="F:metal ion binding"/>
    <property type="evidence" value="ECO:0007669"/>
    <property type="project" value="InterPro"/>
</dbReference>
<dbReference type="OrthoDB" id="9801156at2"/>
<sequence length="386" mass="43195">MKDFVYENHVKVCFGTGGPEKYLPKLLPEECRRVMLTYGGHSLKRSGLYDRLVKILRETGKEIVEFSGIMPNPTLEKVREGARLAREQQVDFILAAGGGSVLDCSKALAAQARTEEDIWEMEFCRQITAREWIPMGAVLTAAGTGSEMNNEAVITNEAEHRKESGYGCHADFVIMDPSLTLTLPPQNAMSCAFDSLSHCMETYFGKPDENILSDDMNEAVMRSIIRNMRKMKEDPEDVNVRGELMWASAMAETGILKLGKTTDFQGHQIEHQLGAYTDCSHGLGLAVILPVMYRHIWAGCPSRFARFALRVMGVPEEGRTEAELAAAGIRALEEFIREMELPLRFSEMGLDVSSYCHEIARTAHLSRGCARQLTADEMEEILRECE</sequence>
<dbReference type="GO" id="GO:0008106">
    <property type="term" value="F:alcohol dehydrogenase (NADP+) activity"/>
    <property type="evidence" value="ECO:0007669"/>
    <property type="project" value="TreeGrafter"/>
</dbReference>
<evidence type="ECO:0000259" key="2">
    <source>
        <dbReference type="Pfam" id="PF00465"/>
    </source>
</evidence>
<dbReference type="Pfam" id="PF00465">
    <property type="entry name" value="Fe-ADH"/>
    <property type="match status" value="1"/>
</dbReference>
<dbReference type="CDD" id="cd08187">
    <property type="entry name" value="BDH"/>
    <property type="match status" value="1"/>
</dbReference>
<keyword evidence="1" id="KW-0560">Oxidoreductase</keyword>
<name>A0A1I7GYE7_9FIRM</name>
<evidence type="ECO:0000256" key="1">
    <source>
        <dbReference type="ARBA" id="ARBA00023002"/>
    </source>
</evidence>
<dbReference type="RefSeq" id="WP_090162343.1">
    <property type="nucleotide sequence ID" value="NZ_CACWQI010000007.1"/>
</dbReference>
<dbReference type="AlphaFoldDB" id="A0A1I7GYE7"/>
<dbReference type="FunFam" id="3.40.50.1970:FF:000003">
    <property type="entry name" value="Alcohol dehydrogenase, iron-containing"/>
    <property type="match status" value="1"/>
</dbReference>
<reference evidence="4 5" key="1">
    <citation type="submission" date="2016-10" db="EMBL/GenBank/DDBJ databases">
        <authorList>
            <person name="de Groot N.N."/>
        </authorList>
    </citation>
    <scope>NUCLEOTIDE SEQUENCE [LARGE SCALE GENOMIC DNA]</scope>
    <source>
        <strain evidence="4 5">KHGC13</strain>
    </source>
</reference>
<dbReference type="SUPFAM" id="SSF56796">
    <property type="entry name" value="Dehydroquinate synthase-like"/>
    <property type="match status" value="1"/>
</dbReference>
<keyword evidence="5" id="KW-1185">Reference proteome</keyword>
<dbReference type="InterPro" id="IPR044731">
    <property type="entry name" value="BDH-like"/>
</dbReference>
<gene>
    <name evidence="4" type="ORF">SAMN05216508_11019</name>
</gene>
<dbReference type="PANTHER" id="PTHR43633:SF1">
    <property type="entry name" value="ALCOHOL DEHYDROGENASE YQHD"/>
    <property type="match status" value="1"/>
</dbReference>